<keyword evidence="3" id="KW-1185">Reference proteome</keyword>
<reference evidence="3" key="1">
    <citation type="journal article" date="2012" name="J. Bacteriol.">
        <title>Genome Sequence of Micromonospora lupini Lupac 08, Isolated from Root Nodules of Lupinus angustifolius.</title>
        <authorList>
            <person name="Alonso-Vega P."/>
            <person name="Normand P."/>
            <person name="Bacigalupe R."/>
            <person name="Pujic P."/>
            <person name="Lajus A."/>
            <person name="Vallenet D."/>
            <person name="Carro L."/>
            <person name="Coll P."/>
            <person name="Trujillo M.E."/>
        </authorList>
    </citation>
    <scope>NUCLEOTIDE SEQUENCE [LARGE SCALE GENOMIC DNA]</scope>
    <source>
        <strain evidence="3">Lupac 08</strain>
    </source>
</reference>
<protein>
    <submittedName>
        <fullName evidence="2">Uncharacterized protein</fullName>
    </submittedName>
</protein>
<name>I0KYE5_9ACTN</name>
<accession>I0KYE5</accession>
<dbReference type="Proteomes" id="UP000003448">
    <property type="component" value="Unassembled WGS sequence"/>
</dbReference>
<feature type="region of interest" description="Disordered" evidence="1">
    <location>
        <begin position="1"/>
        <end position="72"/>
    </location>
</feature>
<organism evidence="2 3">
    <name type="scientific">Micromonospora lupini str. Lupac 08</name>
    <dbReference type="NCBI Taxonomy" id="1150864"/>
    <lineage>
        <taxon>Bacteria</taxon>
        <taxon>Bacillati</taxon>
        <taxon>Actinomycetota</taxon>
        <taxon>Actinomycetes</taxon>
        <taxon>Micromonosporales</taxon>
        <taxon>Micromonosporaceae</taxon>
        <taxon>Micromonospora</taxon>
    </lineage>
</organism>
<comment type="caution">
    <text evidence="2">The sequence shown here is derived from an EMBL/GenBank/DDBJ whole genome shotgun (WGS) entry which is preliminary data.</text>
</comment>
<dbReference type="EMBL" id="CAIE01000014">
    <property type="protein sequence ID" value="CCH16592.1"/>
    <property type="molecule type" value="Genomic_DNA"/>
</dbReference>
<proteinExistence type="predicted"/>
<evidence type="ECO:0000313" key="2">
    <source>
        <dbReference type="EMBL" id="CCH16592.1"/>
    </source>
</evidence>
<gene>
    <name evidence="2" type="ORF">MILUP08_41506</name>
</gene>
<sequence>MARAFPTGGRGRFHASGGVPGAGGVTHWTSHDEPAVDPRPLGRPRRTPGLHAAAAPRRPGPGRPPGAGRRVG</sequence>
<evidence type="ECO:0000256" key="1">
    <source>
        <dbReference type="SAM" id="MobiDB-lite"/>
    </source>
</evidence>
<dbReference type="AlphaFoldDB" id="I0KYE5"/>
<evidence type="ECO:0000313" key="3">
    <source>
        <dbReference type="Proteomes" id="UP000003448"/>
    </source>
</evidence>